<proteinExistence type="predicted"/>
<dbReference type="Proteomes" id="UP000515163">
    <property type="component" value="Unplaced"/>
</dbReference>
<reference evidence="3" key="1">
    <citation type="submission" date="2025-08" db="UniProtKB">
        <authorList>
            <consortium name="RefSeq"/>
        </authorList>
    </citation>
    <scope>IDENTIFICATION</scope>
    <source>
        <tissue evidence="3">Tentacle</tissue>
    </source>
</reference>
<keyword evidence="2" id="KW-1185">Reference proteome</keyword>
<evidence type="ECO:0000313" key="3">
    <source>
        <dbReference type="RefSeq" id="XP_031564658.1"/>
    </source>
</evidence>
<dbReference type="PANTHER" id="PTHR34759">
    <property type="entry name" value="SPERMATOGENESIS-ASSOCIATED PROTEIN 48"/>
    <property type="match status" value="1"/>
</dbReference>
<dbReference type="OrthoDB" id="5948468at2759"/>
<evidence type="ECO:0000313" key="2">
    <source>
        <dbReference type="Proteomes" id="UP000515163"/>
    </source>
</evidence>
<dbReference type="AlphaFoldDB" id="A0A6P8I9E8"/>
<protein>
    <submittedName>
        <fullName evidence="3">Spermatogenesis-associated protein 48-like</fullName>
    </submittedName>
</protein>
<organism evidence="2 3">
    <name type="scientific">Actinia tenebrosa</name>
    <name type="common">Australian red waratah sea anemone</name>
    <dbReference type="NCBI Taxonomy" id="6105"/>
    <lineage>
        <taxon>Eukaryota</taxon>
        <taxon>Metazoa</taxon>
        <taxon>Cnidaria</taxon>
        <taxon>Anthozoa</taxon>
        <taxon>Hexacorallia</taxon>
        <taxon>Actiniaria</taxon>
        <taxon>Actiniidae</taxon>
        <taxon>Actinia</taxon>
    </lineage>
</organism>
<sequence>MACVTERFQSRSPYGTFRLHLPEDPLAVGQRSQRQKVTGRFPPTRGIHDIISFQERDESNYRVYSDKGERRAEAPRRQDTPVVDPISGFTSVGADAEDGNHKPIEPLFCKDHRPQSAKPYGRPITSPTSELRTINAPWESKNKDLESYGNFQTGQSSRENESSKVPINEKIKNKEWRDAVATRAFYTSQTQRLYNGVDWANKLPPALDPPPTTLELRPDMVSRKFSLKRYDARPELWQQLGSRPHSWDYLQSRNGNYIYGTVNFCSPNKKIGHIPGYTGSTSGIHERDHPNFDFGAITLVRNHKPRYTDTSKRGNIPGYTGHSLYSSHHPAHSKEPHPRACTTARTHRKLQVPSTLNLSPFKRDSQMSKMVTLVHPFNPFNKID</sequence>
<dbReference type="PANTHER" id="PTHR34759:SF1">
    <property type="entry name" value="SPERMATOGENESIS-ASSOCIATED PROTEIN 48"/>
    <property type="match status" value="1"/>
</dbReference>
<dbReference type="Pfam" id="PF15073">
    <property type="entry name" value="SPATA48"/>
    <property type="match status" value="1"/>
</dbReference>
<feature type="region of interest" description="Disordered" evidence="1">
    <location>
        <begin position="65"/>
        <end position="166"/>
    </location>
</feature>
<name>A0A6P8I9E8_ACTTE</name>
<feature type="compositionally biased region" description="Basic and acidic residues" evidence="1">
    <location>
        <begin position="98"/>
        <end position="114"/>
    </location>
</feature>
<accession>A0A6P8I9E8</accession>
<gene>
    <name evidence="3" type="primary">LOC116300040</name>
</gene>
<dbReference type="KEGG" id="aten:116300040"/>
<feature type="compositionally biased region" description="Basic and acidic residues" evidence="1">
    <location>
        <begin position="65"/>
        <end position="79"/>
    </location>
</feature>
<dbReference type="RefSeq" id="XP_031564658.1">
    <property type="nucleotide sequence ID" value="XM_031708798.1"/>
</dbReference>
<dbReference type="InterPro" id="IPR027867">
    <property type="entry name" value="SPATA48"/>
</dbReference>
<evidence type="ECO:0000256" key="1">
    <source>
        <dbReference type="SAM" id="MobiDB-lite"/>
    </source>
</evidence>
<dbReference type="GeneID" id="116300040"/>
<dbReference type="InParanoid" id="A0A6P8I9E8"/>